<accession>A0ABV2AUK8</accession>
<dbReference type="Pfam" id="PF05183">
    <property type="entry name" value="RdRP"/>
    <property type="match status" value="1"/>
</dbReference>
<feature type="domain" description="RDRP core" evidence="2">
    <location>
        <begin position="2"/>
        <end position="72"/>
    </location>
</feature>
<protein>
    <recommendedName>
        <fullName evidence="1">RNA-dependent RNA polymerase</fullName>
        <ecNumber evidence="1">2.7.7.48</ecNumber>
    </recommendedName>
</protein>
<comment type="similarity">
    <text evidence="1">Belongs to the RdRP family.</text>
</comment>
<dbReference type="EMBL" id="JBDODL010005713">
    <property type="protein sequence ID" value="MES1923342.1"/>
    <property type="molecule type" value="Genomic_DNA"/>
</dbReference>
<keyword evidence="1" id="KW-0808">Transferase</keyword>
<proteinExistence type="inferred from homology"/>
<keyword evidence="4" id="KW-1185">Reference proteome</keyword>
<dbReference type="EC" id="2.7.7.48" evidence="1"/>
<reference evidence="3 4" key="1">
    <citation type="journal article" date="2024" name="BMC Biol.">
        <title>Comparative genomics of Ascetosporea gives new insight into the evolutionary basis for animal parasitism in Rhizaria.</title>
        <authorList>
            <person name="Hiltunen Thoren M."/>
            <person name="Onut-Brannstrom I."/>
            <person name="Alfjorden A."/>
            <person name="Peckova H."/>
            <person name="Swords F."/>
            <person name="Hooper C."/>
            <person name="Holzer A.S."/>
            <person name="Bass D."/>
            <person name="Burki F."/>
        </authorList>
    </citation>
    <scope>NUCLEOTIDE SEQUENCE [LARGE SCALE GENOMIC DNA]</scope>
    <source>
        <strain evidence="3">20-A016</strain>
    </source>
</reference>
<evidence type="ECO:0000313" key="4">
    <source>
        <dbReference type="Proteomes" id="UP001439008"/>
    </source>
</evidence>
<comment type="catalytic activity">
    <reaction evidence="1">
        <text>RNA(n) + a ribonucleoside 5'-triphosphate = RNA(n+1) + diphosphate</text>
        <dbReference type="Rhea" id="RHEA:21248"/>
        <dbReference type="Rhea" id="RHEA-COMP:14527"/>
        <dbReference type="Rhea" id="RHEA-COMP:17342"/>
        <dbReference type="ChEBI" id="CHEBI:33019"/>
        <dbReference type="ChEBI" id="CHEBI:61557"/>
        <dbReference type="ChEBI" id="CHEBI:140395"/>
        <dbReference type="EC" id="2.7.7.48"/>
    </reaction>
</comment>
<dbReference type="InterPro" id="IPR057596">
    <property type="entry name" value="RDRP_core"/>
</dbReference>
<organism evidence="3 4">
    <name type="scientific">Bonamia ostreae</name>
    <dbReference type="NCBI Taxonomy" id="126728"/>
    <lineage>
        <taxon>Eukaryota</taxon>
        <taxon>Sar</taxon>
        <taxon>Rhizaria</taxon>
        <taxon>Endomyxa</taxon>
        <taxon>Ascetosporea</taxon>
        <taxon>Haplosporida</taxon>
        <taxon>Bonamia</taxon>
    </lineage>
</organism>
<keyword evidence="1" id="KW-0696">RNA-directed RNA polymerase</keyword>
<name>A0ABV2AUK8_9EUKA</name>
<sequence>MREIMVELALPFNLRTISAVQIRFKGFKGMLVHDPKASKIHFTKSMLKFNDYSVTSPLGVINWSRPYMPGYLILHYGFQRYNF</sequence>
<evidence type="ECO:0000259" key="2">
    <source>
        <dbReference type="Pfam" id="PF05183"/>
    </source>
</evidence>
<keyword evidence="1" id="KW-0548">Nucleotidyltransferase</keyword>
<keyword evidence="1" id="KW-0694">RNA-binding</keyword>
<evidence type="ECO:0000313" key="3">
    <source>
        <dbReference type="EMBL" id="MES1923342.1"/>
    </source>
</evidence>
<evidence type="ECO:0000256" key="1">
    <source>
        <dbReference type="RuleBase" id="RU363098"/>
    </source>
</evidence>
<comment type="caution">
    <text evidence="3">The sequence shown here is derived from an EMBL/GenBank/DDBJ whole genome shotgun (WGS) entry which is preliminary data.</text>
</comment>
<dbReference type="Proteomes" id="UP001439008">
    <property type="component" value="Unassembled WGS sequence"/>
</dbReference>
<gene>
    <name evidence="3" type="ORF">MHBO_004905</name>
</gene>